<dbReference type="InterPro" id="IPR006194">
    <property type="entry name" value="Gly-tRNA-synth_heterodimer"/>
</dbReference>
<dbReference type="AlphaFoldDB" id="A0A3B1D7L7"/>
<dbReference type="PRINTS" id="PR01045">
    <property type="entry name" value="TRNASYNTHGB"/>
</dbReference>
<protein>
    <recommendedName>
        <fullName evidence="2">glycine--tRNA ligase</fullName>
        <ecNumber evidence="2">6.1.1.14</ecNumber>
    </recommendedName>
</protein>
<evidence type="ECO:0000256" key="6">
    <source>
        <dbReference type="ARBA" id="ARBA00022917"/>
    </source>
</evidence>
<dbReference type="GO" id="GO:0005524">
    <property type="term" value="F:ATP binding"/>
    <property type="evidence" value="ECO:0007669"/>
    <property type="project" value="UniProtKB-KW"/>
</dbReference>
<dbReference type="GO" id="GO:0005829">
    <property type="term" value="C:cytosol"/>
    <property type="evidence" value="ECO:0007669"/>
    <property type="project" value="TreeGrafter"/>
</dbReference>
<keyword evidence="7 9" id="KW-0030">Aminoacyl-tRNA synthetase</keyword>
<dbReference type="NCBIfam" id="TIGR00211">
    <property type="entry name" value="glyS"/>
    <property type="match status" value="1"/>
</dbReference>
<evidence type="ECO:0000256" key="3">
    <source>
        <dbReference type="ARBA" id="ARBA00022598"/>
    </source>
</evidence>
<keyword evidence="4" id="KW-0547">Nucleotide-binding</keyword>
<accession>A0A3B1D7L7</accession>
<comment type="similarity">
    <text evidence="1">Belongs to the class-II aminoacyl-tRNA synthetase family.</text>
</comment>
<evidence type="ECO:0000256" key="4">
    <source>
        <dbReference type="ARBA" id="ARBA00022741"/>
    </source>
</evidence>
<dbReference type="HAMAP" id="MF_00255">
    <property type="entry name" value="Gly_tRNA_synth_beta"/>
    <property type="match status" value="1"/>
</dbReference>
<keyword evidence="6" id="KW-0648">Protein biosynthesis</keyword>
<evidence type="ECO:0000256" key="8">
    <source>
        <dbReference type="ARBA" id="ARBA00047937"/>
    </source>
</evidence>
<dbReference type="PANTHER" id="PTHR30075:SF2">
    <property type="entry name" value="GLYCINE--TRNA LIGASE, CHLOROPLASTIC_MITOCHONDRIAL 2"/>
    <property type="match status" value="1"/>
</dbReference>
<dbReference type="GO" id="GO:0006426">
    <property type="term" value="P:glycyl-tRNA aminoacylation"/>
    <property type="evidence" value="ECO:0007669"/>
    <property type="project" value="InterPro"/>
</dbReference>
<name>A0A3B1D7L7_9ZZZZ</name>
<proteinExistence type="inferred from homology"/>
<evidence type="ECO:0000256" key="1">
    <source>
        <dbReference type="ARBA" id="ARBA00008226"/>
    </source>
</evidence>
<dbReference type="Pfam" id="PF02092">
    <property type="entry name" value="tRNA_synt_2f"/>
    <property type="match status" value="1"/>
</dbReference>
<dbReference type="GO" id="GO:0004820">
    <property type="term" value="F:glycine-tRNA ligase activity"/>
    <property type="evidence" value="ECO:0007669"/>
    <property type="project" value="UniProtKB-EC"/>
</dbReference>
<dbReference type="EMBL" id="UOGA01000276">
    <property type="protein sequence ID" value="VAX24707.1"/>
    <property type="molecule type" value="Genomic_DNA"/>
</dbReference>
<keyword evidence="3 9" id="KW-0436">Ligase</keyword>
<dbReference type="SUPFAM" id="SSF109604">
    <property type="entry name" value="HD-domain/PDEase-like"/>
    <property type="match status" value="1"/>
</dbReference>
<dbReference type="PANTHER" id="PTHR30075">
    <property type="entry name" value="GLYCYL-TRNA SYNTHETASE"/>
    <property type="match status" value="1"/>
</dbReference>
<reference evidence="9" key="1">
    <citation type="submission" date="2018-06" db="EMBL/GenBank/DDBJ databases">
        <authorList>
            <person name="Zhirakovskaya E."/>
        </authorList>
    </citation>
    <scope>NUCLEOTIDE SEQUENCE</scope>
</reference>
<dbReference type="PROSITE" id="PS50861">
    <property type="entry name" value="AA_TRNA_LIGASE_II_GLYAB"/>
    <property type="match status" value="1"/>
</dbReference>
<gene>
    <name evidence="9" type="ORF">MNBD_NITROSPINAE04-2164</name>
</gene>
<comment type="catalytic activity">
    <reaction evidence="8">
        <text>tRNA(Gly) + glycine + ATP = glycyl-tRNA(Gly) + AMP + diphosphate</text>
        <dbReference type="Rhea" id="RHEA:16013"/>
        <dbReference type="Rhea" id="RHEA-COMP:9664"/>
        <dbReference type="Rhea" id="RHEA-COMP:9683"/>
        <dbReference type="ChEBI" id="CHEBI:30616"/>
        <dbReference type="ChEBI" id="CHEBI:33019"/>
        <dbReference type="ChEBI" id="CHEBI:57305"/>
        <dbReference type="ChEBI" id="CHEBI:78442"/>
        <dbReference type="ChEBI" id="CHEBI:78522"/>
        <dbReference type="ChEBI" id="CHEBI:456215"/>
        <dbReference type="EC" id="6.1.1.14"/>
    </reaction>
</comment>
<evidence type="ECO:0000313" key="9">
    <source>
        <dbReference type="EMBL" id="VAX24707.1"/>
    </source>
</evidence>
<organism evidence="9">
    <name type="scientific">hydrothermal vent metagenome</name>
    <dbReference type="NCBI Taxonomy" id="652676"/>
    <lineage>
        <taxon>unclassified sequences</taxon>
        <taxon>metagenomes</taxon>
        <taxon>ecological metagenomes</taxon>
    </lineage>
</organism>
<evidence type="ECO:0000256" key="7">
    <source>
        <dbReference type="ARBA" id="ARBA00023146"/>
    </source>
</evidence>
<evidence type="ECO:0000256" key="2">
    <source>
        <dbReference type="ARBA" id="ARBA00012829"/>
    </source>
</evidence>
<evidence type="ECO:0000256" key="5">
    <source>
        <dbReference type="ARBA" id="ARBA00022840"/>
    </source>
</evidence>
<dbReference type="InterPro" id="IPR015944">
    <property type="entry name" value="Gly-tRNA-synth_bsu"/>
</dbReference>
<sequence length="687" mass="75774">MGELLFEIGVEEIPAGYIKPAEEALDDNIYDELNELGLHFKNVTTYSTPRRLAVSVTGLPDRRPTKVTKKYGPPKKAAFTKDGEPTKAAIGFASGMSVDVSAIKVEQTKKGEYIYVEVTEGGEETADLLVNILPDLALDLPFPKSMKWGDGAIQFTRPIHWIVALFDGKTLPLAIGDIESSDVTRGHRFLGSQSIKVTGSGDYVSKLKENFVIADSDERKAIVLEGTRAVAEKHGVRLLEDDELIETVSFLTEWPVPMYGSFEEEYLALPDELLIASMKGHQKMFCVKNDDGKLTNGFVGVSNMIVNDKNVVVNGYKRVLKARLADAKFFFDEDRKHSLEHFASKLDGVVYQKKLGTVGEKVSRIVKLAEYLAEKIDPEKKQYASRAAALCKADLETLMVYEFPELQGIMGREYSRHEGEPDEVCAAIYESYLPRFAGDDLPTTETGAIVSLAEKVDTIVGCFGVGLIPTGTQDPFALRRQTLGVIQIVFDKGYVLSLNELLTAAIGSFGGKLESSAAELKTKIEEFFAGRLKNMWTSNGVPYDVADSVLAAGFDDLADANKRVAAMAELKKREFFEPLAVTFKRVANITKGHIQGAVDEALFEKETERRLHDEVKKAAHEVAPKLAAGDYLDSLERVAALRGMVDTFFDDVLVMADDEAVKNNRLNLLSNISMLFLKIADFSKIVA</sequence>
<keyword evidence="5" id="KW-0067">ATP-binding</keyword>
<dbReference type="EC" id="6.1.1.14" evidence="2"/>